<evidence type="ECO:0000313" key="4">
    <source>
        <dbReference type="EMBL" id="TKB51087.1"/>
    </source>
</evidence>
<keyword evidence="5" id="KW-1185">Reference proteome</keyword>
<dbReference type="AlphaFoldDB" id="A0A4U1BKF7"/>
<sequence>MDKKPEDPRSPSAKPAEQEPSVPGDVPSAEEQKRSDAKAPPVRSGKGRARTAKAPAAKKPATQERSDTAKADEPAPSRPDSVPQPQDKPVTRATSPREEGGDDGRGQGPALLVAVAALLIAAAAVGYSVWQGQQRQTQLMQAQALSGKLDELRSRVGSERDQLEQRLVEQDRQQQALLKQVTELQGQLAKARERQPRDWLLAEADYLTQMASRKLWLEQDVATAIALLKDADRRLNMMKDETLTPVRKALRDDITLLQGLPRQDLAGIALTIESLIGAVDRWPLNRVELPELVQPEVSDSPSESVSDWRSNLAKSWNALVDDFITIRRRQGELQPLLAPEQEWYLREHLKGKLMQAQLAIYHGHTDAYRKALATTSDWIETYFKRDDAAIEGALTSLGELQRAELGSRLPAALVSQPLLEALVQERLDRGSKG</sequence>
<organism evidence="4 5">
    <name type="scientific">Ferrimonas sediminicola</name>
    <dbReference type="NCBI Taxonomy" id="2569538"/>
    <lineage>
        <taxon>Bacteria</taxon>
        <taxon>Pseudomonadati</taxon>
        <taxon>Pseudomonadota</taxon>
        <taxon>Gammaproteobacteria</taxon>
        <taxon>Alteromonadales</taxon>
        <taxon>Ferrimonadaceae</taxon>
        <taxon>Ferrimonas</taxon>
    </lineage>
</organism>
<reference evidence="4 5" key="1">
    <citation type="submission" date="2019-04" db="EMBL/GenBank/DDBJ databases">
        <authorList>
            <person name="Hwang J.C."/>
        </authorList>
    </citation>
    <scope>NUCLEOTIDE SEQUENCE [LARGE SCALE GENOMIC DNA]</scope>
    <source>
        <strain evidence="4 5">IMCC35001</strain>
    </source>
</reference>
<comment type="caution">
    <text evidence="4">The sequence shown here is derived from an EMBL/GenBank/DDBJ whole genome shotgun (WGS) entry which is preliminary data.</text>
</comment>
<feature type="region of interest" description="Disordered" evidence="2">
    <location>
        <begin position="1"/>
        <end position="107"/>
    </location>
</feature>
<keyword evidence="3" id="KW-0812">Transmembrane</keyword>
<protein>
    <recommendedName>
        <fullName evidence="6">Uroporphyrin-3 C-methyltransferase</fullName>
    </recommendedName>
</protein>
<evidence type="ECO:0000313" key="5">
    <source>
        <dbReference type="Proteomes" id="UP000305674"/>
    </source>
</evidence>
<proteinExistence type="predicted"/>
<keyword evidence="1" id="KW-0175">Coiled coil</keyword>
<feature type="compositionally biased region" description="Basic and acidic residues" evidence="2">
    <location>
        <begin position="95"/>
        <end position="105"/>
    </location>
</feature>
<dbReference type="RefSeq" id="WP_136850311.1">
    <property type="nucleotide sequence ID" value="NZ_SWCI01000001.1"/>
</dbReference>
<feature type="coiled-coil region" evidence="1">
    <location>
        <begin position="160"/>
        <end position="194"/>
    </location>
</feature>
<evidence type="ECO:0008006" key="6">
    <source>
        <dbReference type="Google" id="ProtNLM"/>
    </source>
</evidence>
<feature type="compositionally biased region" description="Basic and acidic residues" evidence="2">
    <location>
        <begin position="61"/>
        <end position="75"/>
    </location>
</feature>
<keyword evidence="3" id="KW-0472">Membrane</keyword>
<keyword evidence="3" id="KW-1133">Transmembrane helix</keyword>
<name>A0A4U1BKF7_9GAMM</name>
<evidence type="ECO:0000256" key="3">
    <source>
        <dbReference type="SAM" id="Phobius"/>
    </source>
</evidence>
<dbReference type="Pfam" id="PF04375">
    <property type="entry name" value="HemX"/>
    <property type="match status" value="1"/>
</dbReference>
<evidence type="ECO:0000256" key="2">
    <source>
        <dbReference type="SAM" id="MobiDB-lite"/>
    </source>
</evidence>
<dbReference type="EMBL" id="SWCI01000001">
    <property type="protein sequence ID" value="TKB51087.1"/>
    <property type="molecule type" value="Genomic_DNA"/>
</dbReference>
<dbReference type="PANTHER" id="PTHR38043">
    <property type="entry name" value="PROTEIN HEMX"/>
    <property type="match status" value="1"/>
</dbReference>
<evidence type="ECO:0000256" key="1">
    <source>
        <dbReference type="SAM" id="Coils"/>
    </source>
</evidence>
<dbReference type="InterPro" id="IPR007470">
    <property type="entry name" value="HemX"/>
</dbReference>
<feature type="transmembrane region" description="Helical" evidence="3">
    <location>
        <begin position="110"/>
        <end position="130"/>
    </location>
</feature>
<accession>A0A4U1BKF7</accession>
<dbReference type="OrthoDB" id="5739852at2"/>
<gene>
    <name evidence="4" type="ORF">FCL40_00595</name>
</gene>
<dbReference type="Proteomes" id="UP000305674">
    <property type="component" value="Unassembled WGS sequence"/>
</dbReference>
<dbReference type="PANTHER" id="PTHR38043:SF1">
    <property type="entry name" value="PROTEIN HEMX"/>
    <property type="match status" value="1"/>
</dbReference>